<proteinExistence type="predicted"/>
<feature type="region of interest" description="Disordered" evidence="5">
    <location>
        <begin position="544"/>
        <end position="580"/>
    </location>
</feature>
<dbReference type="GeneTree" id="ENSGT00390000001660"/>
<dbReference type="Ensembl" id="ENSSMAT00000008187.2">
    <property type="protein sequence ID" value="ENSSMAP00000008084.2"/>
    <property type="gene ID" value="ENSSMAG00000005005.2"/>
</dbReference>
<sequence>MDLGKAKLLKTGVNTLHQAIHPVHGIAWTDGKQVCLTSLYFINGEVKFGDTNVIGQFEHVFGLFWGPLCCSDSPALLAVQHKKHVTVWQLQLSALEQNKLLCTQTCEMSEPFPLLSQGCVWHPKLDILAVLTKRDASVLFSVRVDNRRIKADIKGSGLIHCACWTKDGTRLVVAIGSALHSYTWNDIQKSLVACSFCPIFDVGGNICAIEATGEAQVAVATELPLDKICGLNAAMAFDVPPEMGSPQGQGPHEVRFDDDSLLESRRRSFDSERSYIPSSGPMDLTHLLSRHRRSDPSPLIHLRRRDTLTGSGQDSSHLILVTYERKVTTTRKVSIPGILVPDIVAFDPRGSTVAVASNTYNMVLVYCITASAMPNIQQISLQTTERPKGICFLSDKMLLVMVGRQKSSDPAFLASSNTDKYILHLMAKELMLNGETPITPPHSTHNHESTANFCAGIRRHSEHLSKNDRECPGIKDLVLPGGGGVRSPANRRLVEEVRSGEPSPVTSSVDFSDRASDRAPSSASSITVENFDMDHVNRMTSLAVAGQASRDSSRASSPRLEPPDKLHSEATLPMPEKLSSPAKERALEQLVHNMERLFTRFADVQQCLTEIRDHTQNGKKAPSVYPSASEPPYVNVTCQKQLSENVFIDERRPVLLCDGRLCLRALQELFSLTIVEMMYGPLWIVLVADADGFVPLSFKPKEELTVRNGKRSELRTPNYNTHLFMYRRHTHTLSHYLSDFEQVDLQVEGCGAGGPPPLARRRWRNTTYCIVATSGSSRSVPKEGDKGGEK</sequence>
<gene>
    <name evidence="6" type="primary">WDCP</name>
</gene>
<evidence type="ECO:0000256" key="5">
    <source>
        <dbReference type="SAM" id="MobiDB-lite"/>
    </source>
</evidence>
<dbReference type="Proteomes" id="UP000694558">
    <property type="component" value="Chromosome 20"/>
</dbReference>
<dbReference type="Pfam" id="PF15390">
    <property type="entry name" value="WDCP"/>
    <property type="match status" value="1"/>
</dbReference>
<keyword evidence="2" id="KW-0853">WD repeat</keyword>
<dbReference type="InterPro" id="IPR011044">
    <property type="entry name" value="Quino_amine_DH_bsu"/>
</dbReference>
<feature type="compositionally biased region" description="Low complexity" evidence="5">
    <location>
        <begin position="548"/>
        <end position="557"/>
    </location>
</feature>
<dbReference type="AlphaFoldDB" id="A0A8D2ZV19"/>
<keyword evidence="4" id="KW-0175">Coiled coil</keyword>
<dbReference type="GO" id="GO:0019900">
    <property type="term" value="F:kinase binding"/>
    <property type="evidence" value="ECO:0007669"/>
    <property type="project" value="TreeGrafter"/>
</dbReference>
<dbReference type="SUPFAM" id="SSF50969">
    <property type="entry name" value="YVTN repeat-like/Quinoprotein amine dehydrogenase"/>
    <property type="match status" value="1"/>
</dbReference>
<feature type="region of interest" description="Disordered" evidence="5">
    <location>
        <begin position="494"/>
        <end position="526"/>
    </location>
</feature>
<reference evidence="6" key="1">
    <citation type="submission" date="2023-05" db="EMBL/GenBank/DDBJ databases">
        <title>High-quality long-read genome of Scophthalmus maximus.</title>
        <authorList>
            <person name="Lien S."/>
            <person name="Martinez P."/>
        </authorList>
    </citation>
    <scope>NUCLEOTIDE SEQUENCE [LARGE SCALE GENOMIC DNA]</scope>
</reference>
<evidence type="ECO:0000256" key="2">
    <source>
        <dbReference type="ARBA" id="ARBA00022574"/>
    </source>
</evidence>
<evidence type="ECO:0000313" key="7">
    <source>
        <dbReference type="Proteomes" id="UP000694558"/>
    </source>
</evidence>
<name>A0A8D2ZV19_SCOMX</name>
<dbReference type="PANTHER" id="PTHR14897">
    <property type="entry name" value="WD REPEAT AND COILED-COIL-CONTAINING PROTEIN"/>
    <property type="match status" value="1"/>
</dbReference>
<reference evidence="6" key="2">
    <citation type="submission" date="2025-08" db="UniProtKB">
        <authorList>
            <consortium name="Ensembl"/>
        </authorList>
    </citation>
    <scope>IDENTIFICATION</scope>
</reference>
<evidence type="ECO:0000256" key="4">
    <source>
        <dbReference type="ARBA" id="ARBA00023054"/>
    </source>
</evidence>
<organism evidence="6 7">
    <name type="scientific">Scophthalmus maximus</name>
    <name type="common">Turbot</name>
    <name type="synonym">Psetta maxima</name>
    <dbReference type="NCBI Taxonomy" id="52904"/>
    <lineage>
        <taxon>Eukaryota</taxon>
        <taxon>Metazoa</taxon>
        <taxon>Chordata</taxon>
        <taxon>Craniata</taxon>
        <taxon>Vertebrata</taxon>
        <taxon>Euteleostomi</taxon>
        <taxon>Actinopterygii</taxon>
        <taxon>Neopterygii</taxon>
        <taxon>Teleostei</taxon>
        <taxon>Neoteleostei</taxon>
        <taxon>Acanthomorphata</taxon>
        <taxon>Carangaria</taxon>
        <taxon>Pleuronectiformes</taxon>
        <taxon>Pleuronectoidei</taxon>
        <taxon>Scophthalmidae</taxon>
        <taxon>Scophthalmus</taxon>
    </lineage>
</organism>
<dbReference type="PANTHER" id="PTHR14897:SF5">
    <property type="entry name" value="WD REPEAT AND COILED-COIL-CONTAINING PROTEIN"/>
    <property type="match status" value="1"/>
</dbReference>
<evidence type="ECO:0000256" key="3">
    <source>
        <dbReference type="ARBA" id="ARBA00022737"/>
    </source>
</evidence>
<protein>
    <recommendedName>
        <fullName evidence="1">WD repeat and coiled-coil-containing protein</fullName>
    </recommendedName>
</protein>
<dbReference type="InterPro" id="IPR028041">
    <property type="entry name" value="WDCP"/>
</dbReference>
<accession>A0A8D2ZV19</accession>
<keyword evidence="3" id="KW-0677">Repeat</keyword>
<evidence type="ECO:0000313" key="6">
    <source>
        <dbReference type="Ensembl" id="ENSSMAP00000008084.2"/>
    </source>
</evidence>
<evidence type="ECO:0000256" key="1">
    <source>
        <dbReference type="ARBA" id="ARBA00015683"/>
    </source>
</evidence>